<evidence type="ECO:0000256" key="1">
    <source>
        <dbReference type="SAM" id="MobiDB-lite"/>
    </source>
</evidence>
<evidence type="ECO:0000313" key="4">
    <source>
        <dbReference type="Proteomes" id="UP000006281"/>
    </source>
</evidence>
<reference evidence="3 4" key="1">
    <citation type="journal article" date="2012" name="BMC Genomics">
        <title>Complete genome sequence of Saccharothrix espanaensis DSM 44229T and comparison to the other completely sequenced Pseudonocardiaceae.</title>
        <authorList>
            <person name="Strobel T."/>
            <person name="Al-Dilaimi A."/>
            <person name="Blom J."/>
            <person name="Gessner A."/>
            <person name="Kalinowski J."/>
            <person name="Luzhetska M."/>
            <person name="Puhler A."/>
            <person name="Szczepanowski R."/>
            <person name="Bechthold A."/>
            <person name="Ruckert C."/>
        </authorList>
    </citation>
    <scope>NUCLEOTIDE SEQUENCE [LARGE SCALE GENOMIC DNA]</scope>
    <source>
        <strain evidence="4">ATCC 51144 / DSM 44229 / JCM 9112 / NBRC 15066 / NRRL 15764</strain>
    </source>
</reference>
<dbReference type="PATRIC" id="fig|1179773.3.peg.6431"/>
<keyword evidence="2" id="KW-0472">Membrane</keyword>
<keyword evidence="4" id="KW-1185">Reference proteome</keyword>
<dbReference type="AlphaFoldDB" id="K0K5T2"/>
<dbReference type="Pfam" id="PF06197">
    <property type="entry name" value="DUF998"/>
    <property type="match status" value="1"/>
</dbReference>
<feature type="transmembrane region" description="Helical" evidence="2">
    <location>
        <begin position="156"/>
        <end position="176"/>
    </location>
</feature>
<protein>
    <submittedName>
        <fullName evidence="3">Uncharacterized protein</fullName>
    </submittedName>
</protein>
<dbReference type="OrthoDB" id="3392476at2"/>
<evidence type="ECO:0000313" key="3">
    <source>
        <dbReference type="EMBL" id="CCH33626.1"/>
    </source>
</evidence>
<gene>
    <name evidence="3" type="ordered locus">BN6_63830</name>
</gene>
<accession>K0K5T2</accession>
<dbReference type="HOGENOM" id="CLU_093862_0_0_11"/>
<name>K0K5T2_SACES</name>
<dbReference type="Proteomes" id="UP000006281">
    <property type="component" value="Chromosome"/>
</dbReference>
<feature type="transmembrane region" description="Helical" evidence="2">
    <location>
        <begin position="92"/>
        <end position="113"/>
    </location>
</feature>
<feature type="transmembrane region" description="Helical" evidence="2">
    <location>
        <begin position="197"/>
        <end position="221"/>
    </location>
</feature>
<organism evidence="3 4">
    <name type="scientific">Saccharothrix espanaensis (strain ATCC 51144 / DSM 44229 / JCM 9112 / NBRC 15066 / NRRL 15764)</name>
    <dbReference type="NCBI Taxonomy" id="1179773"/>
    <lineage>
        <taxon>Bacteria</taxon>
        <taxon>Bacillati</taxon>
        <taxon>Actinomycetota</taxon>
        <taxon>Actinomycetes</taxon>
        <taxon>Pseudonocardiales</taxon>
        <taxon>Pseudonocardiaceae</taxon>
        <taxon>Saccharothrix</taxon>
    </lineage>
</organism>
<dbReference type="KEGG" id="sesp:BN6_63830"/>
<dbReference type="STRING" id="1179773.BN6_63830"/>
<feature type="compositionally biased region" description="Polar residues" evidence="1">
    <location>
        <begin position="22"/>
        <end position="37"/>
    </location>
</feature>
<evidence type="ECO:0000256" key="2">
    <source>
        <dbReference type="SAM" id="Phobius"/>
    </source>
</evidence>
<dbReference type="InterPro" id="IPR009339">
    <property type="entry name" value="DUF998"/>
</dbReference>
<feature type="transmembrane region" description="Helical" evidence="2">
    <location>
        <begin position="47"/>
        <end position="72"/>
    </location>
</feature>
<keyword evidence="2" id="KW-1133">Transmembrane helix</keyword>
<proteinExistence type="predicted"/>
<feature type="transmembrane region" description="Helical" evidence="2">
    <location>
        <begin position="233"/>
        <end position="256"/>
    </location>
</feature>
<dbReference type="eggNOG" id="ENOG5033ZN1">
    <property type="taxonomic scope" value="Bacteria"/>
</dbReference>
<feature type="transmembrane region" description="Helical" evidence="2">
    <location>
        <begin position="125"/>
        <end position="144"/>
    </location>
</feature>
<dbReference type="BioCyc" id="SESP1179773:BN6_RS30735-MONOMER"/>
<keyword evidence="2" id="KW-0812">Transmembrane</keyword>
<dbReference type="EMBL" id="HE804045">
    <property type="protein sequence ID" value="CCH33626.1"/>
    <property type="molecule type" value="Genomic_DNA"/>
</dbReference>
<feature type="region of interest" description="Disordered" evidence="1">
    <location>
        <begin position="1"/>
        <end position="37"/>
    </location>
</feature>
<sequence>MDQAGPTYHPWTCRFPERRNSSRPPSVSTDVPTTALTDTATRGPQRALAVAGALAVLLTVVMVGALDAHRLATTTVGLRRTISEYALGPQRWVFDTAVLLLAAGSVAILAVLVRGGLARWRSPGALALLAWSAGLALVVVFPKHDWSVGPSASGTVHRVASLVAFLSLPFAVALLARPWRRDAVWGGHARWAFRFGLLSALAFTPILYAVLVNVVVGTAWWRVLTLGYVERLLVVVEVVAVLVLGRWAIAVAQPAYKPSSTSR</sequence>